<reference evidence="2 3" key="1">
    <citation type="submission" date="2016-09" db="EMBL/GenBank/DDBJ databases">
        <authorList>
            <person name="Capua I."/>
            <person name="De Benedictis P."/>
            <person name="Joannis T."/>
            <person name="Lombin L.H."/>
            <person name="Cattoli G."/>
        </authorList>
    </citation>
    <scope>NUCLEOTIDE SEQUENCE [LARGE SCALE GENOMIC DNA]</scope>
    <source>
        <strain evidence="2 3">IMI 309357</strain>
    </source>
</reference>
<feature type="compositionally biased region" description="Polar residues" evidence="1">
    <location>
        <begin position="14"/>
        <end position="30"/>
    </location>
</feature>
<keyword evidence="3" id="KW-1185">Reference proteome</keyword>
<accession>A0A1G4BHA0</accession>
<name>A0A1G4BHA0_9PEZI</name>
<evidence type="ECO:0000256" key="1">
    <source>
        <dbReference type="SAM" id="MobiDB-lite"/>
    </source>
</evidence>
<sequence>MPRPSIAEEAPEPDTSQATVPASQQLYSDASSSYWPPGWNYSRFRHATQEDVASLPVDELLKMQAGLRDVLGEDGVGQLAVHVYEEQQRDAERSGAELAKEEAERPDVEYI</sequence>
<proteinExistence type="predicted"/>
<dbReference type="RefSeq" id="XP_022477924.1">
    <property type="nucleotide sequence ID" value="XM_022615505.1"/>
</dbReference>
<feature type="region of interest" description="Disordered" evidence="1">
    <location>
        <begin position="88"/>
        <end position="111"/>
    </location>
</feature>
<protein>
    <submittedName>
        <fullName evidence="2">Uncharacterized protein</fullName>
    </submittedName>
</protein>
<evidence type="ECO:0000313" key="2">
    <source>
        <dbReference type="EMBL" id="OHF00782.1"/>
    </source>
</evidence>
<dbReference type="EMBL" id="MJBS01000024">
    <property type="protein sequence ID" value="OHF00782.1"/>
    <property type="molecule type" value="Genomic_DNA"/>
</dbReference>
<dbReference type="GeneID" id="34557015"/>
<gene>
    <name evidence="2" type="ORF">CORC01_03856</name>
</gene>
<organism evidence="2 3">
    <name type="scientific">Colletotrichum orchidophilum</name>
    <dbReference type="NCBI Taxonomy" id="1209926"/>
    <lineage>
        <taxon>Eukaryota</taxon>
        <taxon>Fungi</taxon>
        <taxon>Dikarya</taxon>
        <taxon>Ascomycota</taxon>
        <taxon>Pezizomycotina</taxon>
        <taxon>Sordariomycetes</taxon>
        <taxon>Hypocreomycetidae</taxon>
        <taxon>Glomerellales</taxon>
        <taxon>Glomerellaceae</taxon>
        <taxon>Colletotrichum</taxon>
    </lineage>
</organism>
<evidence type="ECO:0000313" key="3">
    <source>
        <dbReference type="Proteomes" id="UP000176998"/>
    </source>
</evidence>
<dbReference type="Proteomes" id="UP000176998">
    <property type="component" value="Unassembled WGS sequence"/>
</dbReference>
<comment type="caution">
    <text evidence="2">The sequence shown here is derived from an EMBL/GenBank/DDBJ whole genome shotgun (WGS) entry which is preliminary data.</text>
</comment>
<feature type="region of interest" description="Disordered" evidence="1">
    <location>
        <begin position="1"/>
        <end position="30"/>
    </location>
</feature>
<dbReference type="OrthoDB" id="4869816at2759"/>
<dbReference type="AlphaFoldDB" id="A0A1G4BHA0"/>